<feature type="region of interest" description="Disordered" evidence="2">
    <location>
        <begin position="1221"/>
        <end position="1244"/>
    </location>
</feature>
<feature type="compositionally biased region" description="Low complexity" evidence="2">
    <location>
        <begin position="753"/>
        <end position="778"/>
    </location>
</feature>
<protein>
    <recommendedName>
        <fullName evidence="3">Rab-GAP TBC domain-containing protein</fullName>
    </recommendedName>
</protein>
<dbReference type="Pfam" id="PF00566">
    <property type="entry name" value="RabGAP-TBC"/>
    <property type="match status" value="2"/>
</dbReference>
<feature type="compositionally biased region" description="Polar residues" evidence="2">
    <location>
        <begin position="675"/>
        <end position="692"/>
    </location>
</feature>
<dbReference type="WBParaSite" id="TREG1_55390.1">
    <property type="protein sequence ID" value="TREG1_55390.1"/>
    <property type="gene ID" value="TREG1_55390"/>
</dbReference>
<accession>A0AA85K579</accession>
<evidence type="ECO:0000256" key="2">
    <source>
        <dbReference type="SAM" id="MobiDB-lite"/>
    </source>
</evidence>
<reference evidence="4" key="1">
    <citation type="submission" date="2022-06" db="EMBL/GenBank/DDBJ databases">
        <authorList>
            <person name="Berger JAMES D."/>
            <person name="Berger JAMES D."/>
        </authorList>
    </citation>
    <scope>NUCLEOTIDE SEQUENCE [LARGE SCALE GENOMIC DNA]</scope>
</reference>
<keyword evidence="1" id="KW-0343">GTPase activation</keyword>
<feature type="domain" description="Rab-GAP TBC" evidence="3">
    <location>
        <begin position="183"/>
        <end position="580"/>
    </location>
</feature>
<dbReference type="SUPFAM" id="SSF47923">
    <property type="entry name" value="Ypt/Rab-GAP domain of gyp1p"/>
    <property type="match status" value="2"/>
</dbReference>
<feature type="region of interest" description="Disordered" evidence="2">
    <location>
        <begin position="1100"/>
        <end position="1119"/>
    </location>
</feature>
<dbReference type="GO" id="GO:0005096">
    <property type="term" value="F:GTPase activator activity"/>
    <property type="evidence" value="ECO:0007669"/>
    <property type="project" value="UniProtKB-KW"/>
</dbReference>
<reference evidence="5" key="2">
    <citation type="submission" date="2023-11" db="UniProtKB">
        <authorList>
            <consortium name="WormBaseParasite"/>
        </authorList>
    </citation>
    <scope>IDENTIFICATION</scope>
</reference>
<feature type="compositionally biased region" description="Basic and acidic residues" evidence="2">
    <location>
        <begin position="652"/>
        <end position="661"/>
    </location>
</feature>
<feature type="region of interest" description="Disordered" evidence="2">
    <location>
        <begin position="420"/>
        <end position="444"/>
    </location>
</feature>
<dbReference type="Gene3D" id="1.10.472.80">
    <property type="entry name" value="Ypt/Rab-GAP domain of gyp1p, domain 3"/>
    <property type="match status" value="1"/>
</dbReference>
<feature type="compositionally biased region" description="Low complexity" evidence="2">
    <location>
        <begin position="816"/>
        <end position="841"/>
    </location>
</feature>
<dbReference type="GO" id="GO:0005737">
    <property type="term" value="C:cytoplasm"/>
    <property type="evidence" value="ECO:0007669"/>
    <property type="project" value="UniProtKB-ARBA"/>
</dbReference>
<dbReference type="PROSITE" id="PS50086">
    <property type="entry name" value="TBC_RABGAP"/>
    <property type="match status" value="1"/>
</dbReference>
<dbReference type="SMART" id="SM00164">
    <property type="entry name" value="TBC"/>
    <property type="match status" value="1"/>
</dbReference>
<keyword evidence="4" id="KW-1185">Reference proteome</keyword>
<dbReference type="PANTHER" id="PTHR22957">
    <property type="entry name" value="TBC1 DOMAIN FAMILY MEMBER GTPASE-ACTIVATING PROTEIN"/>
    <property type="match status" value="1"/>
</dbReference>
<feature type="region of interest" description="Disordered" evidence="2">
    <location>
        <begin position="747"/>
        <end position="778"/>
    </location>
</feature>
<name>A0AA85K579_TRIRE</name>
<dbReference type="Proteomes" id="UP000050795">
    <property type="component" value="Unassembled WGS sequence"/>
</dbReference>
<dbReference type="PANTHER" id="PTHR22957:SF337">
    <property type="entry name" value="TBC1 DOMAIN FAMILY MEMBER 5"/>
    <property type="match status" value="1"/>
</dbReference>
<feature type="compositionally biased region" description="Low complexity" evidence="2">
    <location>
        <begin position="662"/>
        <end position="674"/>
    </location>
</feature>
<evidence type="ECO:0000313" key="5">
    <source>
        <dbReference type="WBParaSite" id="TREG1_55390.1"/>
    </source>
</evidence>
<evidence type="ECO:0000259" key="3">
    <source>
        <dbReference type="PROSITE" id="PS50086"/>
    </source>
</evidence>
<feature type="region of interest" description="Disordered" evidence="2">
    <location>
        <begin position="649"/>
        <end position="708"/>
    </location>
</feature>
<evidence type="ECO:0000256" key="1">
    <source>
        <dbReference type="ARBA" id="ARBA00022468"/>
    </source>
</evidence>
<sequence length="1244" mass="143221">MLTSNKIQNNINHIEGEEGVEWRQLENKHMYSSSPLISRRISPEGNTLLSSINPLPLSSPLASPLPSSSSKSAAITKQESFNHQKLYYNKPKQLNLNTSLLNLGWTQSPSCTNSYSREFFCLFDCASSINDEEKTEVLLNSEEKLNSPKRITNIPTNNSVTGDISNAYNLFSRLINHAINGQLRVCRFRSICWRIFLGILPSDVNNWSKQLKTDREYFAKLSYQINPDPHNTTTNNNNSNENHFNNDHPLSSNTTSLWNKYFHGLQIKRCIAKDVDRTFPNVQYFRSQKIRDIMINLLYIYTEHQNISYEQGMHEILAPLLFVLHCDLIAFEHVQEMKLISSDLWNTLNYVLNREYFQADVYTIFAKVMNSIKHWYPQSKVINKSINLNNHGGSNNINNNASNNKEKGIRRLTSVELPNGIQENNINQSSKERRRVSHNNNSGNINADKSNYFQLYYDHNELEDKTTDDVETNRRRSNTDEYYNYHHHQQQQHYQEGEHQKSGFYFDEKEHAKHNCSGYCYVEEIHKQLVLKHHPKLYKYLKHLDIEPKLFGLRWIRLLFGHEFPLQDLLYIWDCIFAINDNLAFVPYMYLSMLLRLAPLLLKYEFAECLTLLMNYPTGIDVTYLVYFALHLYKPQLYYKPPNAYNYYTDDSSNHSNDENHPNNNIPKNIPHSNCNMSHRNSQSSNDGNIKNMNYRDRSSIGRKTNNTNNISHNYKKFNSVLSLPCIRDKIRLKIQNSPMLNRSTSYRETENTNHTTNNTNSSNNDNNINNNGTTVGTIRRSKSFKDYEQSLMLSRGVSITDLLSLQKLSKHFTGNNDNVQLLNNNTTTNNNDDNSSNSSVIESKFHHRKGRTSCSSVSLNHDHYNTNSNDDHMNASLFIEPNVNHDASSNYTDLHLSVPQLTNNTNYSMHYNGYHHNDSKKISNLTTSLSNLFTSYVTTKSTANIHLQASGIKYPSLSSVYNSTGMINMKNINNNNHNDNDSTDSSFMDTTVQPNPQNHLPRSLMDSSSSSLNIEDIQDNKNELNEETHLLIGNCIKSLSMCATHLDMYFNNSSTIQDKNNTYRRTSLQASSLFDFSSSVTETLAPTTTDFQHTCQPYTSYQPRRNSSHPAYYSTRSSLPTSPISLYSMHLYDQALFTDFDHLKYIQNEIKTTLDNLIKFLYNHMDIPQELTDAKLIDTVKQENNIDLSNLLTNPFNEEISITSQNDELQLPRISRTVSLSLSSPASTSPPATATSLTSPTHF</sequence>
<organism evidence="4 5">
    <name type="scientific">Trichobilharzia regenti</name>
    <name type="common">Nasal bird schistosome</name>
    <dbReference type="NCBI Taxonomy" id="157069"/>
    <lineage>
        <taxon>Eukaryota</taxon>
        <taxon>Metazoa</taxon>
        <taxon>Spiralia</taxon>
        <taxon>Lophotrochozoa</taxon>
        <taxon>Platyhelminthes</taxon>
        <taxon>Trematoda</taxon>
        <taxon>Digenea</taxon>
        <taxon>Strigeidida</taxon>
        <taxon>Schistosomatoidea</taxon>
        <taxon>Schistosomatidae</taxon>
        <taxon>Trichobilharzia</taxon>
    </lineage>
</organism>
<dbReference type="FunFam" id="1.10.8.270:FF:000011">
    <property type="entry name" value="TBC1 domain family member 5"/>
    <property type="match status" value="1"/>
</dbReference>
<dbReference type="Gene3D" id="1.10.8.270">
    <property type="entry name" value="putative rabgap domain of human tbc1 domain family member 14 like domains"/>
    <property type="match status" value="1"/>
</dbReference>
<feature type="region of interest" description="Disordered" evidence="2">
    <location>
        <begin position="815"/>
        <end position="848"/>
    </location>
</feature>
<dbReference type="InterPro" id="IPR035969">
    <property type="entry name" value="Rab-GAP_TBC_sf"/>
</dbReference>
<dbReference type="InterPro" id="IPR000195">
    <property type="entry name" value="Rab-GAP-TBC_dom"/>
</dbReference>
<evidence type="ECO:0000313" key="4">
    <source>
        <dbReference type="Proteomes" id="UP000050795"/>
    </source>
</evidence>
<dbReference type="AlphaFoldDB" id="A0AA85K579"/>
<proteinExistence type="predicted"/>